<organism evidence="8 9">
    <name type="scientific">Candidatus Brocadia sinica JPN1</name>
    <dbReference type="NCBI Taxonomy" id="1197129"/>
    <lineage>
        <taxon>Bacteria</taxon>
        <taxon>Pseudomonadati</taxon>
        <taxon>Planctomycetota</taxon>
        <taxon>Candidatus Brocadiia</taxon>
        <taxon>Candidatus Brocadiales</taxon>
        <taxon>Candidatus Brocadiaceae</taxon>
        <taxon>Candidatus Brocadia</taxon>
    </lineage>
</organism>
<keyword evidence="2" id="KW-0813">Transport</keyword>
<feature type="transmembrane region" description="Helical" evidence="6">
    <location>
        <begin position="387"/>
        <end position="408"/>
    </location>
</feature>
<dbReference type="InterPro" id="IPR004752">
    <property type="entry name" value="AmpG_permease/AT-1"/>
</dbReference>
<dbReference type="InterPro" id="IPR036259">
    <property type="entry name" value="MFS_trans_sf"/>
</dbReference>
<feature type="transmembrane region" description="Helical" evidence="6">
    <location>
        <begin position="79"/>
        <end position="96"/>
    </location>
</feature>
<keyword evidence="3 6" id="KW-0812">Transmembrane</keyword>
<protein>
    <submittedName>
        <fullName evidence="8">MFS transporter PAT family beta-lactamase induction signal transducer</fullName>
    </submittedName>
</protein>
<feature type="transmembrane region" description="Helical" evidence="6">
    <location>
        <begin position="117"/>
        <end position="136"/>
    </location>
</feature>
<evidence type="ECO:0000256" key="1">
    <source>
        <dbReference type="ARBA" id="ARBA00004141"/>
    </source>
</evidence>
<dbReference type="InterPro" id="IPR020846">
    <property type="entry name" value="MFS_dom"/>
</dbReference>
<evidence type="ECO:0000313" key="8">
    <source>
        <dbReference type="EMBL" id="GAN34229.1"/>
    </source>
</evidence>
<dbReference type="EMBL" id="BAFN01000001">
    <property type="protein sequence ID" value="GAN34229.1"/>
    <property type="molecule type" value="Genomic_DNA"/>
</dbReference>
<feature type="transmembrane region" description="Helical" evidence="6">
    <location>
        <begin position="40"/>
        <end position="59"/>
    </location>
</feature>
<dbReference type="PROSITE" id="PS50850">
    <property type="entry name" value="MFS"/>
    <property type="match status" value="1"/>
</dbReference>
<dbReference type="InterPro" id="IPR011701">
    <property type="entry name" value="MFS"/>
</dbReference>
<keyword evidence="4 6" id="KW-1133">Transmembrane helix</keyword>
<dbReference type="SUPFAM" id="SSF103473">
    <property type="entry name" value="MFS general substrate transporter"/>
    <property type="match status" value="1"/>
</dbReference>
<reference evidence="9" key="1">
    <citation type="journal article" date="2015" name="Genome Announc.">
        <title>Draft Genome Sequence of an Anaerobic Ammonium-Oxidizing Bacterium, "Candidatus Brocadia sinica".</title>
        <authorList>
            <person name="Oshiki M."/>
            <person name="Shinyako-Hata K."/>
            <person name="Satoh H."/>
            <person name="Okabe S."/>
        </authorList>
    </citation>
    <scope>NUCLEOTIDE SEQUENCE [LARGE SCALE GENOMIC DNA]</scope>
    <source>
        <strain evidence="9">JPN1</strain>
    </source>
</reference>
<comment type="subcellular location">
    <subcellularLocation>
        <location evidence="1">Membrane</location>
        <topology evidence="1">Multi-pass membrane protein</topology>
    </subcellularLocation>
</comment>
<evidence type="ECO:0000313" key="9">
    <source>
        <dbReference type="Proteomes" id="UP000032309"/>
    </source>
</evidence>
<feature type="transmembrane region" description="Helical" evidence="6">
    <location>
        <begin position="142"/>
        <end position="163"/>
    </location>
</feature>
<sequence>MFIHCLTKKFEIPIRELKHGQTSFVDATLKNRMNIMQGPIVRIIFSWRMLVTFFLGVSSGIPLLVTGSTLQAWMTDEKVNLAVIGMFSLVGLPYTVKFLWAPVMDRYVPPFFGRRRGWMLISQMLLMLAIGAFSLVRPAESPWIVAFLAVLVSFFSASQDIVVDAYRRELLQDEELGLGSSLAVNGYRIGMLISGAFALFLADHIPWNYVYLLLAVSLLIGIITTCLAPKKEGRMIPPKSLREAVIEPFLDYFKRVGAFEILAFILLYKIGDVMASSMTTPFILKMGFTKTELAAVVKIFGIFATIAGSLAGGILLLKLGLCKGLWIFGILQAVSTLSFSALVSVGAYYSVLAAMVTFENLTSGMGTSAFIAFMASLCNKRFTATQYALLSSLMGIPRVIVASPTGFLVERLGWVRFFVFCTLAAIPGLVFLFRFKAWQGESHRVNETTAVREGEELFTEP</sequence>
<dbReference type="PANTHER" id="PTHR12778">
    <property type="entry name" value="SOLUTE CARRIER FAMILY 33 ACETYL-COA TRANSPORTER -RELATED"/>
    <property type="match status" value="1"/>
</dbReference>
<evidence type="ECO:0000256" key="5">
    <source>
        <dbReference type="ARBA" id="ARBA00023136"/>
    </source>
</evidence>
<name>A0ABQ0K0E2_9BACT</name>
<evidence type="ECO:0000259" key="7">
    <source>
        <dbReference type="PROSITE" id="PS50850"/>
    </source>
</evidence>
<dbReference type="Gene3D" id="1.20.1250.20">
    <property type="entry name" value="MFS general substrate transporter like domains"/>
    <property type="match status" value="2"/>
</dbReference>
<proteinExistence type="predicted"/>
<evidence type="ECO:0000256" key="6">
    <source>
        <dbReference type="SAM" id="Phobius"/>
    </source>
</evidence>
<feature type="domain" description="Major facilitator superfamily (MFS) profile" evidence="7">
    <location>
        <begin position="48"/>
        <end position="439"/>
    </location>
</feature>
<feature type="transmembrane region" description="Helical" evidence="6">
    <location>
        <begin position="293"/>
        <end position="317"/>
    </location>
</feature>
<evidence type="ECO:0000256" key="2">
    <source>
        <dbReference type="ARBA" id="ARBA00022448"/>
    </source>
</evidence>
<keyword evidence="5 6" id="KW-0472">Membrane</keyword>
<keyword evidence="9" id="KW-1185">Reference proteome</keyword>
<dbReference type="Proteomes" id="UP000032309">
    <property type="component" value="Unassembled WGS sequence"/>
</dbReference>
<accession>A0ABQ0K0E2</accession>
<feature type="transmembrane region" description="Helical" evidence="6">
    <location>
        <begin position="184"/>
        <end position="202"/>
    </location>
</feature>
<feature type="transmembrane region" description="Helical" evidence="6">
    <location>
        <begin position="351"/>
        <end position="375"/>
    </location>
</feature>
<gene>
    <name evidence="8" type="ORF">BROSI_A2765</name>
</gene>
<feature type="transmembrane region" description="Helical" evidence="6">
    <location>
        <begin position="414"/>
        <end position="435"/>
    </location>
</feature>
<feature type="transmembrane region" description="Helical" evidence="6">
    <location>
        <begin position="324"/>
        <end position="345"/>
    </location>
</feature>
<evidence type="ECO:0000256" key="3">
    <source>
        <dbReference type="ARBA" id="ARBA00022692"/>
    </source>
</evidence>
<evidence type="ECO:0000256" key="4">
    <source>
        <dbReference type="ARBA" id="ARBA00022989"/>
    </source>
</evidence>
<dbReference type="PANTHER" id="PTHR12778:SF10">
    <property type="entry name" value="MAJOR FACILITATOR SUPERFAMILY DOMAIN-CONTAINING PROTEIN 3"/>
    <property type="match status" value="1"/>
</dbReference>
<dbReference type="Pfam" id="PF07690">
    <property type="entry name" value="MFS_1"/>
    <property type="match status" value="1"/>
</dbReference>
<dbReference type="NCBIfam" id="TIGR00901">
    <property type="entry name" value="2A0125"/>
    <property type="match status" value="1"/>
</dbReference>
<comment type="caution">
    <text evidence="8">The sequence shown here is derived from an EMBL/GenBank/DDBJ whole genome shotgun (WGS) entry which is preliminary data.</text>
</comment>
<feature type="transmembrane region" description="Helical" evidence="6">
    <location>
        <begin position="208"/>
        <end position="228"/>
    </location>
</feature>
<dbReference type="CDD" id="cd17486">
    <property type="entry name" value="MFS_AmpG_like"/>
    <property type="match status" value="1"/>
</dbReference>